<evidence type="ECO:0000313" key="1">
    <source>
        <dbReference type="EMBL" id="MPM64637.1"/>
    </source>
</evidence>
<sequence>MAVLIVLGALFGIDEHFRRFVEFLEFCFRLFIARMQVGVAFLCTFTERALDLLYRCGFGNAQYLVIIAFVSQFPLPLDKEAHSILRLLISLRFLLTPRSGVSFSSVRGRTKA</sequence>
<dbReference type="AlphaFoldDB" id="A0A645BGZ5"/>
<organism evidence="1">
    <name type="scientific">bioreactor metagenome</name>
    <dbReference type="NCBI Taxonomy" id="1076179"/>
    <lineage>
        <taxon>unclassified sequences</taxon>
        <taxon>metagenomes</taxon>
        <taxon>ecological metagenomes</taxon>
    </lineage>
</organism>
<dbReference type="EMBL" id="VSSQ01020064">
    <property type="protein sequence ID" value="MPM64637.1"/>
    <property type="molecule type" value="Genomic_DNA"/>
</dbReference>
<gene>
    <name evidence="1" type="ORF">SDC9_111524</name>
</gene>
<reference evidence="1" key="1">
    <citation type="submission" date="2019-08" db="EMBL/GenBank/DDBJ databases">
        <authorList>
            <person name="Kucharzyk K."/>
            <person name="Murdoch R.W."/>
            <person name="Higgins S."/>
            <person name="Loffler F."/>
        </authorList>
    </citation>
    <scope>NUCLEOTIDE SEQUENCE</scope>
</reference>
<comment type="caution">
    <text evidence="1">The sequence shown here is derived from an EMBL/GenBank/DDBJ whole genome shotgun (WGS) entry which is preliminary data.</text>
</comment>
<name>A0A645BGZ5_9ZZZZ</name>
<protein>
    <submittedName>
        <fullName evidence="1">Uncharacterized protein</fullName>
    </submittedName>
</protein>
<proteinExistence type="predicted"/>
<accession>A0A645BGZ5</accession>